<protein>
    <submittedName>
        <fullName evidence="1">Uncharacterized protein</fullName>
    </submittedName>
</protein>
<comment type="caution">
    <text evidence="1">The sequence shown here is derived from an EMBL/GenBank/DDBJ whole genome shotgun (WGS) entry which is preliminary data.</text>
</comment>
<organism evidence="1 2">
    <name type="scientific">Eretmocerus hayati</name>
    <dbReference type="NCBI Taxonomy" id="131215"/>
    <lineage>
        <taxon>Eukaryota</taxon>
        <taxon>Metazoa</taxon>
        <taxon>Ecdysozoa</taxon>
        <taxon>Arthropoda</taxon>
        <taxon>Hexapoda</taxon>
        <taxon>Insecta</taxon>
        <taxon>Pterygota</taxon>
        <taxon>Neoptera</taxon>
        <taxon>Endopterygota</taxon>
        <taxon>Hymenoptera</taxon>
        <taxon>Apocrita</taxon>
        <taxon>Proctotrupomorpha</taxon>
        <taxon>Chalcidoidea</taxon>
        <taxon>Aphelinidae</taxon>
        <taxon>Aphelininae</taxon>
        <taxon>Eretmocerus</taxon>
    </lineage>
</organism>
<accession>A0ACC2N6F6</accession>
<sequence length="104" mass="12429">MILGPVWRFERLLMILSLLRCLEEFVKTLGPLWRFERFLLMIFGPSWRLENLLMILGPEWRFERAVMPVFLEARGVDPEVGLRWPSDLMETDAPGMVRSFLWNF</sequence>
<name>A0ACC2N6F6_9HYME</name>
<evidence type="ECO:0000313" key="2">
    <source>
        <dbReference type="Proteomes" id="UP001239111"/>
    </source>
</evidence>
<keyword evidence="2" id="KW-1185">Reference proteome</keyword>
<reference evidence="1" key="1">
    <citation type="submission" date="2023-04" db="EMBL/GenBank/DDBJ databases">
        <title>A chromosome-level genome assembly of the parasitoid wasp Eretmocerus hayati.</title>
        <authorList>
            <person name="Zhong Y."/>
            <person name="Liu S."/>
            <person name="Liu Y."/>
        </authorList>
    </citation>
    <scope>NUCLEOTIDE SEQUENCE</scope>
    <source>
        <strain evidence="1">ZJU_SS_LIU_2023</strain>
    </source>
</reference>
<proteinExistence type="predicted"/>
<gene>
    <name evidence="1" type="ORF">QAD02_008451</name>
</gene>
<dbReference type="EMBL" id="CM056744">
    <property type="protein sequence ID" value="KAJ8666789.1"/>
    <property type="molecule type" value="Genomic_DNA"/>
</dbReference>
<dbReference type="Proteomes" id="UP001239111">
    <property type="component" value="Chromosome 4"/>
</dbReference>
<evidence type="ECO:0000313" key="1">
    <source>
        <dbReference type="EMBL" id="KAJ8666789.1"/>
    </source>
</evidence>